<dbReference type="EC" id="1.2.1.41" evidence="2"/>
<organism evidence="9">
    <name type="scientific">marine sediment metagenome</name>
    <dbReference type="NCBI Taxonomy" id="412755"/>
    <lineage>
        <taxon>unclassified sequences</taxon>
        <taxon>metagenomes</taxon>
        <taxon>ecological metagenomes</taxon>
    </lineage>
</organism>
<dbReference type="CDD" id="cd07079">
    <property type="entry name" value="ALDH_F18-19_ProA-GPR"/>
    <property type="match status" value="1"/>
</dbReference>
<dbReference type="PANTHER" id="PTHR11063">
    <property type="entry name" value="GLUTAMATE SEMIALDEHYDE DEHYDROGENASE"/>
    <property type="match status" value="1"/>
</dbReference>
<evidence type="ECO:0000256" key="3">
    <source>
        <dbReference type="ARBA" id="ARBA00022605"/>
    </source>
</evidence>
<evidence type="ECO:0000256" key="1">
    <source>
        <dbReference type="ARBA" id="ARBA00004985"/>
    </source>
</evidence>
<dbReference type="SUPFAM" id="SSF53720">
    <property type="entry name" value="ALDH-like"/>
    <property type="match status" value="1"/>
</dbReference>
<evidence type="ECO:0000256" key="7">
    <source>
        <dbReference type="ARBA" id="ARBA00049024"/>
    </source>
</evidence>
<dbReference type="InterPro" id="IPR016163">
    <property type="entry name" value="Ald_DH_C"/>
</dbReference>
<dbReference type="NCBIfam" id="NF001221">
    <property type="entry name" value="PRK00197.1"/>
    <property type="match status" value="1"/>
</dbReference>
<keyword evidence="3" id="KW-0028">Amino-acid biosynthesis</keyword>
<gene>
    <name evidence="9" type="ORF">S01H4_39559</name>
</gene>
<evidence type="ECO:0000313" key="9">
    <source>
        <dbReference type="EMBL" id="GAH00365.1"/>
    </source>
</evidence>
<keyword evidence="5" id="KW-0521">NADP</keyword>
<dbReference type="NCBIfam" id="TIGR00407">
    <property type="entry name" value="proA"/>
    <property type="match status" value="1"/>
</dbReference>
<dbReference type="PROSITE" id="PS01223">
    <property type="entry name" value="PROA"/>
    <property type="match status" value="1"/>
</dbReference>
<evidence type="ECO:0000259" key="8">
    <source>
        <dbReference type="Pfam" id="PF00171"/>
    </source>
</evidence>
<keyword evidence="4" id="KW-0641">Proline biosynthesis</keyword>
<dbReference type="GO" id="GO:0055129">
    <property type="term" value="P:L-proline biosynthetic process"/>
    <property type="evidence" value="ECO:0007669"/>
    <property type="project" value="UniProtKB-UniPathway"/>
</dbReference>
<comment type="catalytic activity">
    <reaction evidence="7">
        <text>L-glutamate 5-semialdehyde + phosphate + NADP(+) = L-glutamyl 5-phosphate + NADPH + H(+)</text>
        <dbReference type="Rhea" id="RHEA:19541"/>
        <dbReference type="ChEBI" id="CHEBI:15378"/>
        <dbReference type="ChEBI" id="CHEBI:43474"/>
        <dbReference type="ChEBI" id="CHEBI:57783"/>
        <dbReference type="ChEBI" id="CHEBI:58066"/>
        <dbReference type="ChEBI" id="CHEBI:58274"/>
        <dbReference type="ChEBI" id="CHEBI:58349"/>
        <dbReference type="EC" id="1.2.1.41"/>
    </reaction>
</comment>
<keyword evidence="6" id="KW-0560">Oxidoreductase</keyword>
<sequence length="290" mass="31895">AIFEARPDVLPQLSALCLKSGNAVILKGGKEAKRSNETFFELIRSTAERVGLPRGWIQLIEARREVRELLKLDEDIDLLVPRGSKEFVKYIQANTSIPVLGHAEGVCHVYVDTEADVEQALNVCYDSKVQYPAVCNAAETLLVHRGISKLFLPSLARRYKEAGVEIRGCERTRKILRGIKKATERDWKTEYLDLVISIKIVGSVDEAVGHINTYGSKHTDAIITKNGKTAIKFLTGVDSSSVMLNASTRFSDGYRYGLGAEVGVATGKIHARGPVGLDGLTTSKYYLLGE</sequence>
<dbReference type="FunFam" id="3.40.309.10:FF:000006">
    <property type="entry name" value="Gamma-glutamyl phosphate reductase"/>
    <property type="match status" value="1"/>
</dbReference>
<dbReference type="UniPathway" id="UPA00098">
    <property type="reaction ID" value="UER00360"/>
</dbReference>
<protein>
    <recommendedName>
        <fullName evidence="2">glutamate-5-semialdehyde dehydrogenase</fullName>
        <ecNumber evidence="2">1.2.1.41</ecNumber>
    </recommendedName>
</protein>
<feature type="non-terminal residue" evidence="9">
    <location>
        <position position="1"/>
    </location>
</feature>
<evidence type="ECO:0000256" key="5">
    <source>
        <dbReference type="ARBA" id="ARBA00022857"/>
    </source>
</evidence>
<accession>X1CWA6</accession>
<dbReference type="PANTHER" id="PTHR11063:SF8">
    <property type="entry name" value="DELTA-1-PYRROLINE-5-CARBOXYLATE SYNTHASE"/>
    <property type="match status" value="1"/>
</dbReference>
<reference evidence="9" key="1">
    <citation type="journal article" date="2014" name="Front. Microbiol.">
        <title>High frequency of phylogenetically diverse reductive dehalogenase-homologous genes in deep subseafloor sedimentary metagenomes.</title>
        <authorList>
            <person name="Kawai M."/>
            <person name="Futagami T."/>
            <person name="Toyoda A."/>
            <person name="Takaki Y."/>
            <person name="Nishi S."/>
            <person name="Hori S."/>
            <person name="Arai W."/>
            <person name="Tsubouchi T."/>
            <person name="Morono Y."/>
            <person name="Uchiyama I."/>
            <person name="Ito T."/>
            <person name="Fujiyama A."/>
            <person name="Inagaki F."/>
            <person name="Takami H."/>
        </authorList>
    </citation>
    <scope>NUCLEOTIDE SEQUENCE</scope>
    <source>
        <strain evidence="9">Expedition CK06-06</strain>
    </source>
</reference>
<dbReference type="GO" id="GO:0004350">
    <property type="term" value="F:glutamate-5-semialdehyde dehydrogenase activity"/>
    <property type="evidence" value="ECO:0007669"/>
    <property type="project" value="UniProtKB-EC"/>
</dbReference>
<name>X1CWA6_9ZZZZ</name>
<dbReference type="InterPro" id="IPR020593">
    <property type="entry name" value="G-glutamylP_reductase_CS"/>
</dbReference>
<dbReference type="Pfam" id="PF00171">
    <property type="entry name" value="Aldedh"/>
    <property type="match status" value="1"/>
</dbReference>
<dbReference type="InterPro" id="IPR000965">
    <property type="entry name" value="GPR_dom"/>
</dbReference>
<dbReference type="EMBL" id="BART01021447">
    <property type="protein sequence ID" value="GAH00365.1"/>
    <property type="molecule type" value="Genomic_DNA"/>
</dbReference>
<dbReference type="AlphaFoldDB" id="X1CWA6"/>
<evidence type="ECO:0000256" key="2">
    <source>
        <dbReference type="ARBA" id="ARBA00013002"/>
    </source>
</evidence>
<dbReference type="InterPro" id="IPR015590">
    <property type="entry name" value="Aldehyde_DH_dom"/>
</dbReference>
<dbReference type="Gene3D" id="3.40.605.10">
    <property type="entry name" value="Aldehyde Dehydrogenase, Chain A, domain 1"/>
    <property type="match status" value="1"/>
</dbReference>
<feature type="domain" description="Aldehyde dehydrogenase" evidence="8">
    <location>
        <begin position="15"/>
        <end position="162"/>
    </location>
</feature>
<dbReference type="InterPro" id="IPR016162">
    <property type="entry name" value="Ald_DH_N"/>
</dbReference>
<comment type="caution">
    <text evidence="9">The sequence shown here is derived from an EMBL/GenBank/DDBJ whole genome shotgun (WGS) entry which is preliminary data.</text>
</comment>
<dbReference type="InterPro" id="IPR016161">
    <property type="entry name" value="Ald_DH/histidinol_DH"/>
</dbReference>
<evidence type="ECO:0000256" key="6">
    <source>
        <dbReference type="ARBA" id="ARBA00023002"/>
    </source>
</evidence>
<comment type="pathway">
    <text evidence="1">Amino-acid biosynthesis; L-proline biosynthesis; L-glutamate 5-semialdehyde from L-glutamate: step 2/2.</text>
</comment>
<dbReference type="Gene3D" id="3.40.309.10">
    <property type="entry name" value="Aldehyde Dehydrogenase, Chain A, domain 2"/>
    <property type="match status" value="1"/>
</dbReference>
<evidence type="ECO:0000256" key="4">
    <source>
        <dbReference type="ARBA" id="ARBA00022650"/>
    </source>
</evidence>
<feature type="non-terminal residue" evidence="9">
    <location>
        <position position="290"/>
    </location>
</feature>
<proteinExistence type="predicted"/>